<evidence type="ECO:0000256" key="1">
    <source>
        <dbReference type="ARBA" id="ARBA00004496"/>
    </source>
</evidence>
<keyword evidence="6 16" id="KW-0934">Plastid</keyword>
<reference evidence="19" key="1">
    <citation type="submission" date="2016-03" db="EMBL/GenBank/DDBJ databases">
        <title>Mechanisms controlling the formation of the plant cell surface in tip-growing cells are functionally conserved among land plants.</title>
        <authorList>
            <person name="Honkanen S."/>
            <person name="Jones V.A."/>
            <person name="Morieri G."/>
            <person name="Champion C."/>
            <person name="Hetherington A.J."/>
            <person name="Kelly S."/>
            <person name="Saint-Marcoux D."/>
            <person name="Proust H."/>
            <person name="Prescott H."/>
            <person name="Dolan L."/>
        </authorList>
    </citation>
    <scope>NUCLEOTIDE SEQUENCE [LARGE SCALE GENOMIC DNA]</scope>
    <source>
        <tissue evidence="19">Whole gametophyte</tissue>
    </source>
</reference>
<dbReference type="SUPFAM" id="SSF55186">
    <property type="entry name" value="ThrRS/AlaRS common domain"/>
    <property type="match status" value="1"/>
</dbReference>
<dbReference type="AlphaFoldDB" id="A0A176WPA5"/>
<feature type="binding site" evidence="16">
    <location>
        <position position="766"/>
    </location>
    <ligand>
        <name>Zn(2+)</name>
        <dbReference type="ChEBI" id="CHEBI:29105"/>
    </ligand>
</feature>
<evidence type="ECO:0000256" key="12">
    <source>
        <dbReference type="ARBA" id="ARBA00022917"/>
    </source>
</evidence>
<evidence type="ECO:0000256" key="5">
    <source>
        <dbReference type="ARBA" id="ARBA00022598"/>
    </source>
</evidence>
<dbReference type="GO" id="GO:0000049">
    <property type="term" value="F:tRNA binding"/>
    <property type="evidence" value="ECO:0007669"/>
    <property type="project" value="UniProtKB-KW"/>
</dbReference>
<sequence>MESGLDGSTACAHVESRMDGNRASSAVLHSLALNPSSLLLRGRIARPSLRICPVSASLFAVRCSGSALRENLRGESTATMAIDPENSGENIRKRFLDFFATRGHTILPSSSLVPEDPTVLLTIAGMLQFKPIFLGQKARTVPRATTSQKCVRTNDIENVGVTARHHTFFEMLGNFSFGDYFKKEAIRFAWELATKEYKLPEERVFVSVFEEDDEAFAIWRDEIGVPVERIKRMGAEDNFWASGPTGPCGPCSEMYYDFHPERGLQDADLNDDSRFIEFYNLVFMQSNRLDDGSLVPLQNKNIDTGLGLERMAQILQKVPNNYETDLIYPIISFAAELAQIDYMKADERTKTYLKVIGDHTRAVTYLISDGVNPSNIGRGYIVRRLIRRVVRMGRLLGIKGDGKGDLEGAFLPRISEVAVNMSSAVDPFVQQNASRIYEELYREEQRFVQTLERGEKLLEKLLTDALSGKISNGTEEPKLSGKDIFLLYDTFGFPVEITEEVARERGVGVDMDGFDKEMAVQKSQSQSAHNVVKLTVGGAVSELSSTIAKSKFMGYHTTEAKGQVVALLTKGAPLTEASEGQEVELILDETPFYAESGGQIGDHGTIKGQSEDGSEFVVRVTDVQKAGQGLILHRGQVEQGKITLGAKVEGTVDSQKRRRAMAHHTATHLLQSALKKVLGASVSQAGSLVAFDRLRFDFNLPRAMTGEEVVNVENLVNGWIGEAVDLETKVMALTDAKKSGAIAMFGEKYEDEVRVVNVEGISKELCGGTHVRNTADIRGIKIMSEQGIAAGVRRIEAVCGAAFIEYVNQRDSVVKQLNSLLKVKPEDLATRVQALQDELKSMNKEAASLRAELAIAKAESFANNAEVVGPSNVRVLVTSLGTVDSDALRVAAEHLVAKMGDPSAFVIASTSADGKVNLVAAFSKSVVKQGLAAGKFLGPIAKLCGGGGGGKPNFAQAGGKLPEKLEEALNKAKVDLVAALSKAS</sequence>
<feature type="binding site" evidence="16">
    <location>
        <position position="668"/>
    </location>
    <ligand>
        <name>Zn(2+)</name>
        <dbReference type="ChEBI" id="CHEBI:29105"/>
    </ligand>
</feature>
<dbReference type="InterPro" id="IPR018164">
    <property type="entry name" value="Ala-tRNA-synth_IIc_N"/>
</dbReference>
<dbReference type="GO" id="GO:0008270">
    <property type="term" value="F:zinc ion binding"/>
    <property type="evidence" value="ECO:0007669"/>
    <property type="project" value="UniProtKB-UniRule"/>
</dbReference>
<dbReference type="PROSITE" id="PS50860">
    <property type="entry name" value="AA_TRNA_LIGASE_II_ALA"/>
    <property type="match status" value="1"/>
</dbReference>
<dbReference type="InterPro" id="IPR018165">
    <property type="entry name" value="Ala-tRNA-synth_IIc_core"/>
</dbReference>
<dbReference type="SUPFAM" id="SSF101353">
    <property type="entry name" value="Putative anticodon-binding domain of alanyl-tRNA synthetase (AlaRS)"/>
    <property type="match status" value="1"/>
</dbReference>
<accession>A0A176WPA5</accession>
<dbReference type="FunFam" id="3.30.980.10:FF:000004">
    <property type="entry name" value="Alanine--tRNA ligase, cytoplasmic"/>
    <property type="match status" value="1"/>
</dbReference>
<dbReference type="EMBL" id="LVLJ01000293">
    <property type="protein sequence ID" value="OAE34988.1"/>
    <property type="molecule type" value="Genomic_DNA"/>
</dbReference>
<dbReference type="HAMAP" id="MF_00036_B">
    <property type="entry name" value="Ala_tRNA_synth_B"/>
    <property type="match status" value="1"/>
</dbReference>
<dbReference type="EC" id="6.1.1.7" evidence="16"/>
<evidence type="ECO:0000256" key="2">
    <source>
        <dbReference type="ARBA" id="ARBA00008429"/>
    </source>
</evidence>
<dbReference type="PANTHER" id="PTHR11777">
    <property type="entry name" value="ALANYL-TRNA SYNTHETASE"/>
    <property type="match status" value="1"/>
</dbReference>
<dbReference type="Pfam" id="PF02272">
    <property type="entry name" value="DHHA1"/>
    <property type="match status" value="1"/>
</dbReference>
<dbReference type="Pfam" id="PF01411">
    <property type="entry name" value="tRNA-synt_2c"/>
    <property type="match status" value="1"/>
</dbReference>
<evidence type="ECO:0000256" key="15">
    <source>
        <dbReference type="ARBA" id="ARBA00023146"/>
    </source>
</evidence>
<evidence type="ECO:0000256" key="9">
    <source>
        <dbReference type="ARBA" id="ARBA00022833"/>
    </source>
</evidence>
<organism evidence="19 20">
    <name type="scientific">Marchantia polymorpha subsp. ruderalis</name>
    <dbReference type="NCBI Taxonomy" id="1480154"/>
    <lineage>
        <taxon>Eukaryota</taxon>
        <taxon>Viridiplantae</taxon>
        <taxon>Streptophyta</taxon>
        <taxon>Embryophyta</taxon>
        <taxon>Marchantiophyta</taxon>
        <taxon>Marchantiopsida</taxon>
        <taxon>Marchantiidae</taxon>
        <taxon>Marchantiales</taxon>
        <taxon>Marchantiaceae</taxon>
        <taxon>Marchantia</taxon>
    </lineage>
</organism>
<keyword evidence="7 16" id="KW-0479">Metal-binding</keyword>
<dbReference type="InterPro" id="IPR012947">
    <property type="entry name" value="tRNA_SAD"/>
</dbReference>
<dbReference type="InterPro" id="IPR050058">
    <property type="entry name" value="Ala-tRNA_ligase"/>
</dbReference>
<feature type="binding site" evidence="16">
    <location>
        <position position="770"/>
    </location>
    <ligand>
        <name>Zn(2+)</name>
        <dbReference type="ChEBI" id="CHEBI:29105"/>
    </ligand>
</feature>
<comment type="function">
    <text evidence="16">Catalyzes the attachment of alanine to tRNA(Ala) in a two-step reaction: alanine is first activated by ATP to form Ala-AMP and then transferred to the acceptor end of tRNA(Ala). Also edits incorrectly charged tRNA(Ala) via its editing domain.</text>
</comment>
<dbReference type="InterPro" id="IPR023033">
    <property type="entry name" value="Ala_tRNA_ligase_euk/bac"/>
</dbReference>
<dbReference type="Gene3D" id="3.30.930.10">
    <property type="entry name" value="Bira Bifunctional Protein, Domain 2"/>
    <property type="match status" value="1"/>
</dbReference>
<dbReference type="CDD" id="cd00673">
    <property type="entry name" value="AlaRS_core"/>
    <property type="match status" value="1"/>
</dbReference>
<dbReference type="InterPro" id="IPR003156">
    <property type="entry name" value="DHHA1_dom"/>
</dbReference>
<evidence type="ECO:0000256" key="14">
    <source>
        <dbReference type="ARBA" id="ARBA00023128"/>
    </source>
</evidence>
<dbReference type="NCBIfam" id="TIGR00344">
    <property type="entry name" value="alaS"/>
    <property type="match status" value="1"/>
</dbReference>
<dbReference type="GO" id="GO:0009507">
    <property type="term" value="C:chloroplast"/>
    <property type="evidence" value="ECO:0007669"/>
    <property type="project" value="UniProtKB-SubCell"/>
</dbReference>
<dbReference type="HAMAP" id="MF_03134">
    <property type="entry name" value="Ala_tRNA_synth_plantC"/>
    <property type="match status" value="1"/>
</dbReference>
<comment type="caution">
    <text evidence="19">The sequence shown here is derived from an EMBL/GenBank/DDBJ whole genome shotgun (WGS) entry which is preliminary data.</text>
</comment>
<dbReference type="PRINTS" id="PR00980">
    <property type="entry name" value="TRNASYNTHALA"/>
</dbReference>
<feature type="coiled-coil region" evidence="17">
    <location>
        <begin position="832"/>
        <end position="859"/>
    </location>
</feature>
<comment type="similarity">
    <text evidence="2">Belongs to the class-II aminoacyl-tRNA synthetase family. Alax-L subfamily.</text>
</comment>
<dbReference type="SMART" id="SM00863">
    <property type="entry name" value="tRNA_SAD"/>
    <property type="match status" value="1"/>
</dbReference>
<dbReference type="InterPro" id="IPR002318">
    <property type="entry name" value="Ala-tRNA-lgiase_IIc"/>
</dbReference>
<dbReference type="Proteomes" id="UP000077202">
    <property type="component" value="Unassembled WGS sequence"/>
</dbReference>
<keyword evidence="5 16" id="KW-0436">Ligase</keyword>
<evidence type="ECO:0000256" key="8">
    <source>
        <dbReference type="ARBA" id="ARBA00022741"/>
    </source>
</evidence>
<comment type="cofactor">
    <cofactor evidence="16">
        <name>Zn(2+)</name>
        <dbReference type="ChEBI" id="CHEBI:29105"/>
    </cofactor>
    <text evidence="16">Binds 1 zinc ion per subunit.</text>
</comment>
<keyword evidence="15 16" id="KW-0030">Aminoacyl-tRNA synthetase</keyword>
<evidence type="ECO:0000256" key="10">
    <source>
        <dbReference type="ARBA" id="ARBA00022840"/>
    </source>
</evidence>
<dbReference type="Gene3D" id="3.10.310.40">
    <property type="match status" value="1"/>
</dbReference>
<dbReference type="SUPFAM" id="SSF50447">
    <property type="entry name" value="Translation proteins"/>
    <property type="match status" value="1"/>
</dbReference>
<evidence type="ECO:0000256" key="6">
    <source>
        <dbReference type="ARBA" id="ARBA00022640"/>
    </source>
</evidence>
<evidence type="ECO:0000259" key="18">
    <source>
        <dbReference type="PROSITE" id="PS50860"/>
    </source>
</evidence>
<protein>
    <recommendedName>
        <fullName evidence="16">Probable alanine--tRNA ligase, chloroplastic</fullName>
        <ecNumber evidence="16">6.1.1.7</ecNumber>
    </recommendedName>
    <alternativeName>
        <fullName evidence="16">Alanyl-tRNA synthetase</fullName>
        <shortName evidence="16">AlaRS</shortName>
    </alternativeName>
</protein>
<dbReference type="GO" id="GO:0002161">
    <property type="term" value="F:aminoacyl-tRNA deacylase activity"/>
    <property type="evidence" value="ECO:0007669"/>
    <property type="project" value="TreeGrafter"/>
</dbReference>
<feature type="domain" description="Alanyl-transfer RNA synthetases family profile" evidence="18">
    <location>
        <begin position="86"/>
        <end position="809"/>
    </location>
</feature>
<dbReference type="InterPro" id="IPR045864">
    <property type="entry name" value="aa-tRNA-synth_II/BPL/LPL"/>
</dbReference>
<evidence type="ECO:0000256" key="16">
    <source>
        <dbReference type="HAMAP-Rule" id="MF_03134"/>
    </source>
</evidence>
<evidence type="ECO:0000256" key="4">
    <source>
        <dbReference type="ARBA" id="ARBA00022555"/>
    </source>
</evidence>
<evidence type="ECO:0000256" key="7">
    <source>
        <dbReference type="ARBA" id="ARBA00022723"/>
    </source>
</evidence>
<keyword evidence="13" id="KW-0809">Transit peptide</keyword>
<dbReference type="Gene3D" id="3.30.54.20">
    <property type="match status" value="1"/>
</dbReference>
<dbReference type="SUPFAM" id="SSF55681">
    <property type="entry name" value="Class II aaRS and biotin synthetases"/>
    <property type="match status" value="1"/>
</dbReference>
<evidence type="ECO:0000256" key="3">
    <source>
        <dbReference type="ARBA" id="ARBA00022528"/>
    </source>
</evidence>
<keyword evidence="3 16" id="KW-0150">Chloroplast</keyword>
<evidence type="ECO:0000256" key="17">
    <source>
        <dbReference type="SAM" id="Coils"/>
    </source>
</evidence>
<dbReference type="InterPro" id="IPR018162">
    <property type="entry name" value="Ala-tRNA-ligase_IIc_anticod-bd"/>
</dbReference>
<dbReference type="GO" id="GO:0005829">
    <property type="term" value="C:cytosol"/>
    <property type="evidence" value="ECO:0007669"/>
    <property type="project" value="TreeGrafter"/>
</dbReference>
<keyword evidence="9 16" id="KW-0862">Zinc</keyword>
<keyword evidence="17" id="KW-0175">Coiled coil</keyword>
<dbReference type="GO" id="GO:0005524">
    <property type="term" value="F:ATP binding"/>
    <property type="evidence" value="ECO:0007669"/>
    <property type="project" value="UniProtKB-UniRule"/>
</dbReference>
<dbReference type="GO" id="GO:0006419">
    <property type="term" value="P:alanyl-tRNA aminoacylation"/>
    <property type="evidence" value="ECO:0007669"/>
    <property type="project" value="UniProtKB-UniRule"/>
</dbReference>
<keyword evidence="20" id="KW-1185">Reference proteome</keyword>
<dbReference type="InterPro" id="IPR009000">
    <property type="entry name" value="Transl_B-barrel_sf"/>
</dbReference>
<dbReference type="GO" id="GO:0005739">
    <property type="term" value="C:mitochondrion"/>
    <property type="evidence" value="ECO:0007669"/>
    <property type="project" value="UniProtKB-SubCell"/>
</dbReference>
<dbReference type="FunFam" id="2.40.30.130:FF:000001">
    <property type="entry name" value="Alanine--tRNA ligase"/>
    <property type="match status" value="1"/>
</dbReference>
<dbReference type="Gene3D" id="3.30.980.10">
    <property type="entry name" value="Threonyl-trna Synthetase, Chain A, domain 2"/>
    <property type="match status" value="1"/>
</dbReference>
<evidence type="ECO:0000313" key="20">
    <source>
        <dbReference type="Proteomes" id="UP000077202"/>
    </source>
</evidence>
<keyword evidence="4 16" id="KW-0820">tRNA-binding</keyword>
<evidence type="ECO:0000256" key="13">
    <source>
        <dbReference type="ARBA" id="ARBA00022946"/>
    </source>
</evidence>
<dbReference type="GO" id="GO:0004813">
    <property type="term" value="F:alanine-tRNA ligase activity"/>
    <property type="evidence" value="ECO:0007669"/>
    <property type="project" value="UniProtKB-UniRule"/>
</dbReference>
<keyword evidence="10 16" id="KW-0067">ATP-binding</keyword>
<dbReference type="Pfam" id="PF07973">
    <property type="entry name" value="tRNA_SAD"/>
    <property type="match status" value="1"/>
</dbReference>
<keyword evidence="14 16" id="KW-0496">Mitochondrion</keyword>
<dbReference type="Gene3D" id="6.10.250.550">
    <property type="match status" value="1"/>
</dbReference>
<evidence type="ECO:0000256" key="11">
    <source>
        <dbReference type="ARBA" id="ARBA00022884"/>
    </source>
</evidence>
<comment type="subcellular location">
    <subcellularLocation>
        <location evidence="1">Cytoplasm</location>
    </subcellularLocation>
    <subcellularLocation>
        <location evidence="16">Plastid</location>
        <location evidence="16">Chloroplast</location>
    </subcellularLocation>
    <subcellularLocation>
        <location evidence="16">Mitochondrion</location>
    </subcellularLocation>
</comment>
<evidence type="ECO:0000313" key="19">
    <source>
        <dbReference type="EMBL" id="OAE34988.1"/>
    </source>
</evidence>
<proteinExistence type="inferred from homology"/>
<gene>
    <name evidence="19" type="ORF">AXG93_1864s1150</name>
</gene>
<feature type="binding site" evidence="16">
    <location>
        <position position="664"/>
    </location>
    <ligand>
        <name>Zn(2+)</name>
        <dbReference type="ChEBI" id="CHEBI:29105"/>
    </ligand>
</feature>
<dbReference type="Gene3D" id="2.40.30.130">
    <property type="match status" value="1"/>
</dbReference>
<dbReference type="FunFam" id="3.30.930.10:FF:000004">
    <property type="entry name" value="Alanine--tRNA ligase"/>
    <property type="match status" value="1"/>
</dbReference>
<keyword evidence="11 16" id="KW-0694">RNA-binding</keyword>
<dbReference type="FunFam" id="3.30.54.20:FF:000001">
    <property type="entry name" value="Alanine--tRNA ligase"/>
    <property type="match status" value="1"/>
</dbReference>
<comment type="catalytic activity">
    <reaction evidence="16">
        <text>tRNA(Ala) + L-alanine + ATP = L-alanyl-tRNA(Ala) + AMP + diphosphate</text>
        <dbReference type="Rhea" id="RHEA:12540"/>
        <dbReference type="Rhea" id="RHEA-COMP:9657"/>
        <dbReference type="Rhea" id="RHEA-COMP:9923"/>
        <dbReference type="ChEBI" id="CHEBI:30616"/>
        <dbReference type="ChEBI" id="CHEBI:33019"/>
        <dbReference type="ChEBI" id="CHEBI:57972"/>
        <dbReference type="ChEBI" id="CHEBI:78442"/>
        <dbReference type="ChEBI" id="CHEBI:78497"/>
        <dbReference type="ChEBI" id="CHEBI:456215"/>
        <dbReference type="EC" id="6.1.1.7"/>
    </reaction>
</comment>
<dbReference type="PANTHER" id="PTHR11777:SF9">
    <property type="entry name" value="ALANINE--TRNA LIGASE, CYTOPLASMIC"/>
    <property type="match status" value="1"/>
</dbReference>
<keyword evidence="8 16" id="KW-0547">Nucleotide-binding</keyword>
<name>A0A176WPA5_MARPO</name>
<dbReference type="FunFam" id="3.10.310.40:FF:000001">
    <property type="entry name" value="Alanine--tRNA ligase"/>
    <property type="match status" value="1"/>
</dbReference>
<comment type="subunit">
    <text evidence="16">Monomer.</text>
</comment>
<comment type="domain">
    <text evidence="16">Consists of three domains; the N-terminal catalytic domain, the editing domain and the C-terminal C-Ala domain. The editing domain removes incorrectly charged amino acids, while the C-Ala domain, along with tRNA(Ala), serves as a bridge to cooperatively bring together the editing and aminoacylation centers thus stimulating deacylation of misacylated tRNAs.</text>
</comment>
<dbReference type="InterPro" id="IPR027522">
    <property type="entry name" value="Ala_tRNA_synth_plant"/>
</dbReference>
<keyword evidence="12 16" id="KW-0648">Protein biosynthesis</keyword>
<dbReference type="InterPro" id="IPR018163">
    <property type="entry name" value="Thr/Ala-tRNA-synth_IIc_edit"/>
</dbReference>